<dbReference type="PANTHER" id="PTHR12205">
    <property type="entry name" value="CENTROMERE/KINETOCHORE PROTEIN ZW10"/>
    <property type="match status" value="1"/>
</dbReference>
<evidence type="ECO:0000259" key="2">
    <source>
        <dbReference type="Pfam" id="PF20666"/>
    </source>
</evidence>
<name>A0ABD3QTV2_9STRA</name>
<sequence length="1120" mass="124487">MSPEQQQQQQEQKHQRITALQRLLHETTLEAYTSIVSNHASIIGKDTLSPPPRPNDTTRHEETAAAAADAENNDRAGYEVGLALFGTSSSYREQMERELEGTLNAIETEANDIRRAMLAQDDSYHHHHHEEEGEDKEDSPPLSNSIDEMQQHIDLLQKCIEIRRSLEEVDALTLLFDRGGSGGTSSYHSLLSSSFSPSNMLFSPSSSVSSFPFDTTTDEGEASGNHTKKEEEHRSPMARAATLIRGVQDTLDAIMESWKDRTCSNLHDEDRQDEDEEGGSKSIPMHKMQFEMINEFILQTRRKKTELRYRAGAYLEKCWEVVEGRKLMIRGSNAAVGYDGGGNTKRVAFPPCDDQQPPSLSTPRDAMGNHGNQKQQRHDAIHSPLSDAYAVFEAFHDGRFPVFGETLDGVLEMLGSQLFAQVFRPCLMELDSVVSSSLASRKAGPMVVGYFRLKRESFQGAAAATGMGGRSSGGKKYDVTIKGPTVQLEWELCKMKVDSMRFVDDNNDDDDHVATRNILSVASEINEQHLAASAPTASVATFLSSLHFLTQVFEFLHRHLLQTRTDLASLMGKYLFGTYPISTSLLSGSAKLGGILVGCAAWGEETGETRPLMVQLIQFMRKWCVPTESKPEVWRLIPRIQRVLRREVDAFERKMMELGFMTVGEVATSLVGTSSPSGLSVLVNEEAMASPVDANLTLNSHCSPIEKVSPSTERSKSNNMVRSSLSEIAHAFLQVYSENQRSQILNQGRSILLSTDYHNSVQVGTFVPPPAEPGTLEHLDDDPLNAFLFQQCSISTTAQKTLELCRQTLDEAIRPEMGKELDALPPMLYRASRELLDLFRAMIPTLYASEIGSIPRMAAILHNDCVYLAHEASLLGAEYKRKFPSGDEDSQSKTHLLSEICTFVDMVPPFRELATKSMGSMLELQKSQLLELISPRLASFEQALSSNESVMEWDDAETALRAALYHLRHLSQSWSQVLPRDVYHLAIGNLVDTIFSLLLDPVLSAEAITDAASRFVHSLFLDAVRGAAEVFLVGKSTTIHPIANLTETSQQIKIAVKYSMLFEKFQCVGQFMAMRLDDITRGLEEGVFRSVTAKELSHLVTATYDESAKRNALLKVLALK</sequence>
<dbReference type="Gene3D" id="1.10.357.150">
    <property type="match status" value="1"/>
</dbReference>
<feature type="region of interest" description="Disordered" evidence="1">
    <location>
        <begin position="263"/>
        <end position="284"/>
    </location>
</feature>
<reference evidence="4 5" key="1">
    <citation type="journal article" date="2020" name="G3 (Bethesda)">
        <title>Improved Reference Genome for Cyclotella cryptica CCMP332, a Model for Cell Wall Morphogenesis, Salinity Adaptation, and Lipid Production in Diatoms (Bacillariophyta).</title>
        <authorList>
            <person name="Roberts W.R."/>
            <person name="Downey K.M."/>
            <person name="Ruck E.C."/>
            <person name="Traller J.C."/>
            <person name="Alverson A.J."/>
        </authorList>
    </citation>
    <scope>NUCLEOTIDE SEQUENCE [LARGE SCALE GENOMIC DNA]</scope>
    <source>
        <strain evidence="4 5">CCMP332</strain>
    </source>
</reference>
<evidence type="ECO:0000259" key="3">
    <source>
        <dbReference type="Pfam" id="PF22766"/>
    </source>
</evidence>
<evidence type="ECO:0000313" key="4">
    <source>
        <dbReference type="EMBL" id="KAL3801405.1"/>
    </source>
</evidence>
<comment type="caution">
    <text evidence="4">The sequence shown here is derived from an EMBL/GenBank/DDBJ whole genome shotgun (WGS) entry which is preliminary data.</text>
</comment>
<feature type="region of interest" description="Disordered" evidence="1">
    <location>
        <begin position="41"/>
        <end position="72"/>
    </location>
</feature>
<keyword evidence="5" id="KW-1185">Reference proteome</keyword>
<feature type="domain" description="ZW10 C-terminal helical" evidence="3">
    <location>
        <begin position="959"/>
        <end position="1114"/>
    </location>
</feature>
<organism evidence="4 5">
    <name type="scientific">Cyclotella cryptica</name>
    <dbReference type="NCBI Taxonomy" id="29204"/>
    <lineage>
        <taxon>Eukaryota</taxon>
        <taxon>Sar</taxon>
        <taxon>Stramenopiles</taxon>
        <taxon>Ochrophyta</taxon>
        <taxon>Bacillariophyta</taxon>
        <taxon>Coscinodiscophyceae</taxon>
        <taxon>Thalassiosirophycidae</taxon>
        <taxon>Stephanodiscales</taxon>
        <taxon>Stephanodiscaceae</taxon>
        <taxon>Cyclotella</taxon>
    </lineage>
</organism>
<accession>A0ABD3QTV2</accession>
<dbReference type="AlphaFoldDB" id="A0ABD3QTV2"/>
<dbReference type="EMBL" id="JABMIG020000027">
    <property type="protein sequence ID" value="KAL3801405.1"/>
    <property type="molecule type" value="Genomic_DNA"/>
</dbReference>
<protein>
    <recommendedName>
        <fullName evidence="6">Exocyst complex component Sec10</fullName>
    </recommendedName>
</protein>
<evidence type="ECO:0008006" key="6">
    <source>
        <dbReference type="Google" id="ProtNLM"/>
    </source>
</evidence>
<dbReference type="InterPro" id="IPR048343">
    <property type="entry name" value="ZW10_C"/>
</dbReference>
<gene>
    <name evidence="4" type="ORF">HJC23_007015</name>
</gene>
<dbReference type="PANTHER" id="PTHR12205:SF0">
    <property type="entry name" value="CENTROMERE_KINETOCHORE PROTEIN ZW10 HOMOLOG"/>
    <property type="match status" value="1"/>
</dbReference>
<feature type="domain" description="Centromere/kinetochore protein zw10 C-terminal" evidence="2">
    <location>
        <begin position="787"/>
        <end position="931"/>
    </location>
</feature>
<dbReference type="Pfam" id="PF22766">
    <property type="entry name" value="ZW10_C2"/>
    <property type="match status" value="1"/>
</dbReference>
<proteinExistence type="predicted"/>
<feature type="region of interest" description="Disordered" evidence="1">
    <location>
        <begin position="123"/>
        <end position="145"/>
    </location>
</feature>
<evidence type="ECO:0000256" key="1">
    <source>
        <dbReference type="SAM" id="MobiDB-lite"/>
    </source>
</evidence>
<feature type="region of interest" description="Disordered" evidence="1">
    <location>
        <begin position="348"/>
        <end position="379"/>
    </location>
</feature>
<dbReference type="Proteomes" id="UP001516023">
    <property type="component" value="Unassembled WGS sequence"/>
</dbReference>
<dbReference type="InterPro" id="IPR055148">
    <property type="entry name" value="ZW10_C_2"/>
</dbReference>
<feature type="region of interest" description="Disordered" evidence="1">
    <location>
        <begin position="212"/>
        <end position="236"/>
    </location>
</feature>
<evidence type="ECO:0000313" key="5">
    <source>
        <dbReference type="Proteomes" id="UP001516023"/>
    </source>
</evidence>
<dbReference type="InterPro" id="IPR046362">
    <property type="entry name" value="Zw10/DSL1_C_sf"/>
</dbReference>
<dbReference type="Pfam" id="PF20666">
    <property type="entry name" value="ZW10_C"/>
    <property type="match status" value="1"/>
</dbReference>